<comment type="function">
    <text evidence="6">Specifically methylates the adenine in position 1618 of 23S rRNA.</text>
</comment>
<dbReference type="InterPro" id="IPR010286">
    <property type="entry name" value="METTL16/RlmF"/>
</dbReference>
<dbReference type="GO" id="GO:0005737">
    <property type="term" value="C:cytoplasm"/>
    <property type="evidence" value="ECO:0007669"/>
    <property type="project" value="UniProtKB-SubCell"/>
</dbReference>
<dbReference type="PIRSF" id="PIRSF029038">
    <property type="entry name" value="Mtase_YbiN_prd"/>
    <property type="match status" value="1"/>
</dbReference>
<dbReference type="RefSeq" id="WP_040135730.1">
    <property type="nucleotide sequence ID" value="NZ_CP009889.1"/>
</dbReference>
<dbReference type="Gene3D" id="3.40.50.150">
    <property type="entry name" value="Vaccinia Virus protein VP39"/>
    <property type="match status" value="1"/>
</dbReference>
<dbReference type="EMBL" id="CP009889">
    <property type="protein sequence ID" value="AIY67020.1"/>
    <property type="molecule type" value="Genomic_DNA"/>
</dbReference>
<evidence type="ECO:0000256" key="4">
    <source>
        <dbReference type="ARBA" id="ARBA00022679"/>
    </source>
</evidence>
<keyword evidence="5 6" id="KW-0949">S-adenosyl-L-methionine</keyword>
<dbReference type="STRING" id="1348114.OM33_18235"/>
<protein>
    <recommendedName>
        <fullName evidence="6">Ribosomal RNA large subunit methyltransferase F</fullName>
        <ecNumber evidence="6">2.1.1.181</ecNumber>
    </recommendedName>
    <alternativeName>
        <fullName evidence="6">23S rRNA mA1618 methyltransferase</fullName>
    </alternativeName>
    <alternativeName>
        <fullName evidence="6">rRNA adenine N-6-methyltransferase</fullName>
    </alternativeName>
</protein>
<keyword evidence="2 6" id="KW-0698">rRNA processing</keyword>
<dbReference type="Pfam" id="PF05971">
    <property type="entry name" value="Methyltransf_10"/>
    <property type="match status" value="1"/>
</dbReference>
<evidence type="ECO:0000256" key="2">
    <source>
        <dbReference type="ARBA" id="ARBA00022552"/>
    </source>
</evidence>
<evidence type="ECO:0000313" key="7">
    <source>
        <dbReference type="EMBL" id="AIY67020.1"/>
    </source>
</evidence>
<dbReference type="AlphaFoldDB" id="A0A0A7EK26"/>
<organism evidence="7 8">
    <name type="scientific">Pseudoalteromonas piratica</name>
    <dbReference type="NCBI Taxonomy" id="1348114"/>
    <lineage>
        <taxon>Bacteria</taxon>
        <taxon>Pseudomonadati</taxon>
        <taxon>Pseudomonadota</taxon>
        <taxon>Gammaproteobacteria</taxon>
        <taxon>Alteromonadales</taxon>
        <taxon>Pseudoalteromonadaceae</taxon>
        <taxon>Pseudoalteromonas</taxon>
    </lineage>
</organism>
<dbReference type="CDD" id="cd02440">
    <property type="entry name" value="AdoMet_MTases"/>
    <property type="match status" value="1"/>
</dbReference>
<evidence type="ECO:0000256" key="6">
    <source>
        <dbReference type="HAMAP-Rule" id="MF_01848"/>
    </source>
</evidence>
<dbReference type="eggNOG" id="COG3129">
    <property type="taxonomic scope" value="Bacteria"/>
</dbReference>
<name>A0A0A7EK26_9GAMM</name>
<evidence type="ECO:0000256" key="5">
    <source>
        <dbReference type="ARBA" id="ARBA00022691"/>
    </source>
</evidence>
<comment type="catalytic activity">
    <reaction evidence="6">
        <text>adenosine(1618) in 23S rRNA + S-adenosyl-L-methionine = N(6)-methyladenosine(1618) in 23S rRNA + S-adenosyl-L-homocysteine + H(+)</text>
        <dbReference type="Rhea" id="RHEA:16497"/>
        <dbReference type="Rhea" id="RHEA-COMP:10229"/>
        <dbReference type="Rhea" id="RHEA-COMP:10231"/>
        <dbReference type="ChEBI" id="CHEBI:15378"/>
        <dbReference type="ChEBI" id="CHEBI:57856"/>
        <dbReference type="ChEBI" id="CHEBI:59789"/>
        <dbReference type="ChEBI" id="CHEBI:74411"/>
        <dbReference type="ChEBI" id="CHEBI:74449"/>
        <dbReference type="EC" id="2.1.1.181"/>
    </reaction>
</comment>
<dbReference type="NCBIfam" id="NF008725">
    <property type="entry name" value="PRK11727.1"/>
    <property type="match status" value="1"/>
</dbReference>
<dbReference type="EC" id="2.1.1.181" evidence="6"/>
<dbReference type="PANTHER" id="PTHR13393:SF0">
    <property type="entry name" value="RNA N6-ADENOSINE-METHYLTRANSFERASE METTL16"/>
    <property type="match status" value="1"/>
</dbReference>
<evidence type="ECO:0000313" key="8">
    <source>
        <dbReference type="Proteomes" id="UP000030341"/>
    </source>
</evidence>
<evidence type="ECO:0000256" key="3">
    <source>
        <dbReference type="ARBA" id="ARBA00022603"/>
    </source>
</evidence>
<dbReference type="HOGENOM" id="CLU_027534_3_0_6"/>
<comment type="subcellular location">
    <subcellularLocation>
        <location evidence="6">Cytoplasm</location>
    </subcellularLocation>
</comment>
<evidence type="ECO:0000256" key="1">
    <source>
        <dbReference type="ARBA" id="ARBA00022490"/>
    </source>
</evidence>
<gene>
    <name evidence="6" type="primary">rlmF</name>
    <name evidence="7" type="ORF">OM33_18235</name>
</gene>
<dbReference type="PANTHER" id="PTHR13393">
    <property type="entry name" value="SAM-DEPENDENT METHYLTRANSFERASE"/>
    <property type="match status" value="1"/>
</dbReference>
<dbReference type="SUPFAM" id="SSF53335">
    <property type="entry name" value="S-adenosyl-L-methionine-dependent methyltransferases"/>
    <property type="match status" value="1"/>
</dbReference>
<comment type="similarity">
    <text evidence="6">Belongs to the methyltransferase superfamily. METTL16/RlmF family.</text>
</comment>
<dbReference type="HAMAP" id="MF_01848">
    <property type="entry name" value="23SrRNA_methyltr_F"/>
    <property type="match status" value="1"/>
</dbReference>
<sequence length="291" mass="32708">MKKHHPRNLHINGYDLERLSLNNPQLKQLVVSNVKGGLTLDFSDAKAVKALNQALLIEDYKLAVWDIPDTNLCPAVPGRADLIHALADLLASHNNGQVPVGKNTHLLDIGTGASLIYPILAHQIYGWKATATDIDNHSVKQAKNLANFNKLPVKLKLQRNSKHIFKGVINPDDYYHITCCNPPFHSSLDEAHQANQRKWRNLDKDKKAGLNFSGQKAELWCEGGELRFLLTMISESEQYKSNVGIFTSLVSKKQNLTPLTKQLKKLDNCHFQTVPLAHGQKVMNLLCWQFN</sequence>
<dbReference type="GO" id="GO:0070475">
    <property type="term" value="P:rRNA base methylation"/>
    <property type="evidence" value="ECO:0007669"/>
    <property type="project" value="TreeGrafter"/>
</dbReference>
<dbReference type="OrthoDB" id="1115728at2"/>
<dbReference type="GO" id="GO:0052907">
    <property type="term" value="F:23S rRNA (adenine(1618)-N(6))-methyltransferase activity"/>
    <property type="evidence" value="ECO:0007669"/>
    <property type="project" value="UniProtKB-EC"/>
</dbReference>
<dbReference type="InterPro" id="IPR029063">
    <property type="entry name" value="SAM-dependent_MTases_sf"/>
</dbReference>
<reference evidence="7 8" key="1">
    <citation type="submission" date="2014-11" db="EMBL/GenBank/DDBJ databases">
        <title>Complete Genome Sequence of Pseudoalteromonas sp. Strain OCN003 Isolated from Kaneohe Bay, Oahu, Hawaii.</title>
        <authorList>
            <person name="Beurmann S."/>
            <person name="Videau P."/>
            <person name="Ushijima B."/>
            <person name="Smith A.M."/>
            <person name="Aeby G.S."/>
            <person name="Callahan S.M."/>
            <person name="Belcaid M."/>
        </authorList>
    </citation>
    <scope>NUCLEOTIDE SEQUENCE [LARGE SCALE GENOMIC DNA]</scope>
    <source>
        <strain evidence="7 8">OCN003</strain>
    </source>
</reference>
<proteinExistence type="inferred from homology"/>
<keyword evidence="3 6" id="KW-0489">Methyltransferase</keyword>
<dbReference type="InterPro" id="IPR016909">
    <property type="entry name" value="rRNA_lsu_MeTfrase_F"/>
</dbReference>
<keyword evidence="8" id="KW-1185">Reference proteome</keyword>
<accession>A0A0A7EK26</accession>
<keyword evidence="4 6" id="KW-0808">Transferase</keyword>
<dbReference type="Proteomes" id="UP000030341">
    <property type="component" value="Chromosome 2"/>
</dbReference>
<dbReference type="KEGG" id="pseo:OM33_18235"/>
<keyword evidence="1 6" id="KW-0963">Cytoplasm</keyword>